<evidence type="ECO:0000256" key="1">
    <source>
        <dbReference type="SAM" id="MobiDB-lite"/>
    </source>
</evidence>
<keyword evidence="3" id="KW-1185">Reference proteome</keyword>
<dbReference type="KEGG" id="vg:918097"/>
<reference evidence="2 3" key="7">
    <citation type="journal article" date="2000" name="Virology">
        <title>Characterization of a beta-1,3-glucanase encoded by chlorella virus PBCV-1.</title>
        <authorList>
            <person name="Sun L."/>
            <person name="Gurnon J.R."/>
            <person name="Adams B.J."/>
            <person name="Graves M.V."/>
            <person name="Van Etten J.L."/>
        </authorList>
    </citation>
    <scope>NUCLEOTIDE SEQUENCE [LARGE SCALE GENOMIC DNA]</scope>
</reference>
<name>O41049_PBCV1</name>
<dbReference type="GeneID" id="918097"/>
<protein>
    <submittedName>
        <fullName evidence="2">Uncharacterized protein</fullName>
    </submittedName>
</protein>
<proteinExistence type="predicted"/>
<dbReference type="PIR" id="T18069">
    <property type="entry name" value="T18069"/>
</dbReference>
<feature type="compositionally biased region" description="Low complexity" evidence="1">
    <location>
        <begin position="97"/>
        <end position="107"/>
    </location>
</feature>
<reference evidence="2 3" key="8">
    <citation type="journal article" date="2010" name="J. Virol.">
        <title>Microarray analysis of Paramecium bursaria chlorella virus 1 transcription.</title>
        <authorList>
            <person name="Yanai-Balser G.M."/>
            <person name="Duncan G.A."/>
            <person name="Eudy J.D."/>
            <person name="Wang D."/>
            <person name="Li X."/>
            <person name="Agarkova I.V."/>
            <person name="Dunigan D.D."/>
            <person name="Van Etten J.L."/>
        </authorList>
    </citation>
    <scope>NUCLEOTIDE SEQUENCE [LARGE SCALE GENOMIC DNA]</scope>
</reference>
<dbReference type="RefSeq" id="NP_048923.1">
    <property type="nucleotide sequence ID" value="NC_000852.5"/>
</dbReference>
<organismHost>
    <name type="scientific">Chlorella</name>
    <dbReference type="NCBI Taxonomy" id="3071"/>
</organismHost>
<dbReference type="EMBL" id="JF411744">
    <property type="protein sequence ID" value="AAC96922.1"/>
    <property type="molecule type" value="Genomic_DNA"/>
</dbReference>
<sequence>MISKIVSYNDNIIRRPFVNVLIDGVSFSRFAEECSKKIGGKPEDWEKRNKTLLGLFDNKHKKLRIGTRFKIPHHLVEKAIDDYASSTSLSPDVSRHSTNTTNTSTSSPRISLTDFNGISYYSTKQDVNRRDFATELNNSLRKSMDYTRELPV</sequence>
<reference evidence="2 3" key="5">
    <citation type="journal article" date="1997" name="Virology">
        <title>Analysis of 74 kb of DNA located at the right end of the 330-kb chlorella virus PBCV-1 genome.</title>
        <authorList>
            <person name="Li Y."/>
            <person name="Lu Z."/>
            <person name="Sun L."/>
            <person name="Ropp S."/>
            <person name="Kutish G.F."/>
            <person name="Rock D.L."/>
            <person name="Van Etten J.L."/>
        </authorList>
    </citation>
    <scope>NUCLEOTIDE SEQUENCE [LARGE SCALE GENOMIC DNA]</scope>
</reference>
<gene>
    <name evidence="2" type="primary">A567L</name>
</gene>
<organism evidence="2 3">
    <name type="scientific">Paramecium bursaria Chlorella virus 1</name>
    <name type="common">PBCV-1</name>
    <dbReference type="NCBI Taxonomy" id="10506"/>
    <lineage>
        <taxon>Viruses</taxon>
        <taxon>Varidnaviria</taxon>
        <taxon>Bamfordvirae</taxon>
        <taxon>Nucleocytoviricota</taxon>
        <taxon>Megaviricetes</taxon>
        <taxon>Algavirales</taxon>
        <taxon>Phycodnaviridae</taxon>
        <taxon>Chlorovirus</taxon>
        <taxon>Chlorovirus vanettense</taxon>
    </lineage>
</organism>
<reference evidence="2 3" key="3">
    <citation type="journal article" date="1996" name="Virology">
        <title>Analysis of 94 kb of the chlorella virus PBCV-1 330-kb genome: map positions 88 to 182.</title>
        <authorList>
            <person name="Lu Z."/>
            <person name="Li Y."/>
            <person name="Que Q."/>
            <person name="Kutish G.F."/>
            <person name="Rock D.L."/>
            <person name="Van Etten J.L."/>
        </authorList>
    </citation>
    <scope>NUCLEOTIDE SEQUENCE [LARGE SCALE GENOMIC DNA]</scope>
</reference>
<reference evidence="2 3" key="6">
    <citation type="journal article" date="1999" name="Virology">
        <title>Chlorella virus PBCV-1 encodes a functional homospermidine synthase.</title>
        <authorList>
            <person name="Kaiser A."/>
            <person name="Vollmert M."/>
            <person name="Tholl D."/>
            <person name="Graves M.V."/>
            <person name="Gurnon J.R."/>
            <person name="Xing W."/>
            <person name="Lisec A.D."/>
            <person name="Nickerson K.W."/>
            <person name="Van Etten J.L."/>
        </authorList>
    </citation>
    <scope>NUCLEOTIDE SEQUENCE [LARGE SCALE GENOMIC DNA]</scope>
</reference>
<reference evidence="2 3" key="2">
    <citation type="journal article" date="1995" name="Virology">
        <title>Analysis of 43 kb of the Chlorella virus PBCV-1 330-kb genome: map positions 45 to 88.</title>
        <authorList>
            <person name="Li Y."/>
            <person name="Lu Z."/>
            <person name="Burbank D.E."/>
            <person name="Kutish G.F."/>
            <person name="Rock D.L."/>
            <person name="Van Etten J.L."/>
        </authorList>
    </citation>
    <scope>NUCLEOTIDE SEQUENCE [LARGE SCALE GENOMIC DNA]</scope>
</reference>
<feature type="region of interest" description="Disordered" evidence="1">
    <location>
        <begin position="87"/>
        <end position="108"/>
    </location>
</feature>
<evidence type="ECO:0000313" key="3">
    <source>
        <dbReference type="Proteomes" id="UP000000862"/>
    </source>
</evidence>
<evidence type="ECO:0000313" key="2">
    <source>
        <dbReference type="EMBL" id="AAC96922.1"/>
    </source>
</evidence>
<accession>O41049</accession>
<reference evidence="2 3" key="1">
    <citation type="journal article" date="1995" name="Virology">
        <title>Analysis of 45 kb of DNA located at the left end of the chlorella virus PBCV-1 genome.</title>
        <authorList>
            <person name="Lu Z."/>
            <person name="Li Y."/>
            <person name="Zhang Y."/>
            <person name="Kutish G.F."/>
            <person name="Rock D.L."/>
            <person name="Van Etten J.L."/>
        </authorList>
    </citation>
    <scope>NUCLEOTIDE SEQUENCE [LARGE SCALE GENOMIC DNA]</scope>
</reference>
<reference evidence="2 3" key="4">
    <citation type="journal article" date="1996" name="Virology">
        <title>Analysis of 76 kb of the chlorella virus PBCV-1 330-kb genome: map positions 182 to 258.</title>
        <authorList>
            <person name="Kutish G.F."/>
            <person name="Li Y."/>
            <person name="Lu Z."/>
            <person name="Furuta M."/>
            <person name="Rock D.L."/>
            <person name="Van Etten J.L."/>
        </authorList>
    </citation>
    <scope>NUCLEOTIDE SEQUENCE [LARGE SCALE GENOMIC DNA]</scope>
</reference>
<dbReference type="Proteomes" id="UP000000862">
    <property type="component" value="Segment"/>
</dbReference>
<dbReference type="OrthoDB" id="28441at10239"/>